<name>A0A2I1GU14_9GLOM</name>
<sequence length="91" mass="10140">MARAVLTLLSFQSIFATIILFLIPMNSVLSRIYRRPNSNTSIASQSPTRGIISTLMSRAGERILANQAEWWHSTDLTSSKTQSADLRVNSK</sequence>
<evidence type="ECO:0000313" key="1">
    <source>
        <dbReference type="EMBL" id="PKY50106.1"/>
    </source>
</evidence>
<reference evidence="1 2" key="1">
    <citation type="submission" date="2015-10" db="EMBL/GenBank/DDBJ databases">
        <title>Genome analyses suggest a sexual origin of heterokaryosis in a supposedly ancient asexual fungus.</title>
        <authorList>
            <person name="Ropars J."/>
            <person name="Sedzielewska K."/>
            <person name="Noel J."/>
            <person name="Charron P."/>
            <person name="Farinelli L."/>
            <person name="Marton T."/>
            <person name="Kruger M."/>
            <person name="Pelin A."/>
            <person name="Brachmann A."/>
            <person name="Corradi N."/>
        </authorList>
    </citation>
    <scope>NUCLEOTIDE SEQUENCE [LARGE SCALE GENOMIC DNA]</scope>
    <source>
        <strain evidence="1 2">A4</strain>
    </source>
</reference>
<keyword evidence="2" id="KW-1185">Reference proteome</keyword>
<gene>
    <name evidence="1" type="ORF">RhiirA4_466404</name>
</gene>
<protein>
    <submittedName>
        <fullName evidence="1">Uncharacterized protein</fullName>
    </submittedName>
</protein>
<accession>A0A2I1GU14</accession>
<dbReference type="Proteomes" id="UP000234323">
    <property type="component" value="Unassembled WGS sequence"/>
</dbReference>
<dbReference type="EMBL" id="LLXI01000825">
    <property type="protein sequence ID" value="PKY50106.1"/>
    <property type="molecule type" value="Genomic_DNA"/>
</dbReference>
<evidence type="ECO:0000313" key="2">
    <source>
        <dbReference type="Proteomes" id="UP000234323"/>
    </source>
</evidence>
<dbReference type="AlphaFoldDB" id="A0A2I1GU14"/>
<organism evidence="1 2">
    <name type="scientific">Rhizophagus irregularis</name>
    <dbReference type="NCBI Taxonomy" id="588596"/>
    <lineage>
        <taxon>Eukaryota</taxon>
        <taxon>Fungi</taxon>
        <taxon>Fungi incertae sedis</taxon>
        <taxon>Mucoromycota</taxon>
        <taxon>Glomeromycotina</taxon>
        <taxon>Glomeromycetes</taxon>
        <taxon>Glomerales</taxon>
        <taxon>Glomeraceae</taxon>
        <taxon>Rhizophagus</taxon>
    </lineage>
</organism>
<comment type="caution">
    <text evidence="1">The sequence shown here is derived from an EMBL/GenBank/DDBJ whole genome shotgun (WGS) entry which is preliminary data.</text>
</comment>
<proteinExistence type="predicted"/>